<evidence type="ECO:0000256" key="2">
    <source>
        <dbReference type="SAM" id="MobiDB-lite"/>
    </source>
</evidence>
<keyword evidence="1" id="KW-0175">Coiled coil</keyword>
<feature type="region of interest" description="Disordered" evidence="2">
    <location>
        <begin position="389"/>
        <end position="409"/>
    </location>
</feature>
<feature type="region of interest" description="Disordered" evidence="2">
    <location>
        <begin position="427"/>
        <end position="446"/>
    </location>
</feature>
<evidence type="ECO:0000256" key="1">
    <source>
        <dbReference type="SAM" id="Coils"/>
    </source>
</evidence>
<name>A0ABQ6MQZ8_9STRA</name>
<keyword evidence="4" id="KW-1185">Reference proteome</keyword>
<dbReference type="EMBL" id="BRYB01001657">
    <property type="protein sequence ID" value="GMI30458.1"/>
    <property type="molecule type" value="Genomic_DNA"/>
</dbReference>
<proteinExistence type="predicted"/>
<reference evidence="3 4" key="1">
    <citation type="journal article" date="2023" name="Commun. Biol.">
        <title>Genome analysis of Parmales, the sister group of diatoms, reveals the evolutionary specialization of diatoms from phago-mixotrophs to photoautotrophs.</title>
        <authorList>
            <person name="Ban H."/>
            <person name="Sato S."/>
            <person name="Yoshikawa S."/>
            <person name="Yamada K."/>
            <person name="Nakamura Y."/>
            <person name="Ichinomiya M."/>
            <person name="Sato N."/>
            <person name="Blanc-Mathieu R."/>
            <person name="Endo H."/>
            <person name="Kuwata A."/>
            <person name="Ogata H."/>
        </authorList>
    </citation>
    <scope>NUCLEOTIDE SEQUENCE [LARGE SCALE GENOMIC DNA]</scope>
</reference>
<feature type="compositionally biased region" description="Gly residues" evidence="2">
    <location>
        <begin position="429"/>
        <end position="445"/>
    </location>
</feature>
<feature type="compositionally biased region" description="Pro residues" evidence="2">
    <location>
        <begin position="1"/>
        <end position="11"/>
    </location>
</feature>
<dbReference type="Proteomes" id="UP001165060">
    <property type="component" value="Unassembled WGS sequence"/>
</dbReference>
<sequence>MTIPPSTPPNAPSTSSLSPSLSNSNPDSSSNQPAHGGTPSSSKKRYSPRDSRLRILANSSRSSLPSSPPASRLVGSKSKSPSLTSPLATRASPPGSLHPKAHRGTGGKDTSFLKDTGNKLGLQSKIPPSLVPASQAVTATSMFPPDDPKVETRYDPDTGMWENKIFPAMHPSGRQDVELLDKWLTDSLAGLGVLEEMSVQSRSATVREQLNVLMIGFRELVRQVSTQCTQRGMLLDKIWKAMSSLLDFVVGEMQSTIVGCEQRMNDLNLRAGRHESDMLDMKSRHDSEIKVLTQSIGHKWGKRVETLKQALLEKEYELQNNLETVTLLQRWFPSFLNYAGTVMNDMLPRDADDDRNDVDLMVALPEEALMDDLDRVVQHCLMDTKLVKVDEEEEAGGEGGEGGDDLDDALGSEAKLAGRLADMLKGEEGGGAGAGGAGGGAGGGQQYEMQRRITRGNERNEIVFRNLMSASREYQNEIVKLQYSVEQLEIENENLRKKEEQEMKAMRKREAMLHHLVLASTLTFPLEPVVLPLHGRASMAVTQGASNQGGLEAGNSRFDTAQDTKIVNAARTQRDCVRYIKQYAEFEAERQEALLTTTNLPNSNTWWMLKQSFHQFVKQQVMMKNPDDFHLAEKNCRTLERSCMHWATHHNDEGGRRQMAMFSKLLRSSKLVYTPRQESLWLFLSNQLHSNFKFAFDDTKSTLPVSLVPTNKAQIALKLALLNSEEGKGGLQETNWRKLPENLVTAAVDKIYKASGDYEGLHIEIFTLIDIAIDFMSRYENELKQALIHLSNVASGVDEMDSVNWAEFNTIIDIVEPNLVHSMRLTLFHRFSVAATRKEGKKWESQALAEVLLQYALPMDRLYVVYVGVGKQIKLHLEAQHDACIKHTMAVIDHLITSTVDDDDVASIRELEARLAQVKDLTAEALATKEKSRIESAYLACLFLEQETKKVKEAHMHREGGGGVNTGAGFSSVLSSAIKFDAHFLLKSKFGVWKRWTEEVRAPNRRKTLGGGGGGGGE</sequence>
<evidence type="ECO:0000313" key="4">
    <source>
        <dbReference type="Proteomes" id="UP001165060"/>
    </source>
</evidence>
<accession>A0ABQ6MQZ8</accession>
<evidence type="ECO:0000313" key="3">
    <source>
        <dbReference type="EMBL" id="GMI30458.1"/>
    </source>
</evidence>
<protein>
    <submittedName>
        <fullName evidence="3">Uncharacterized protein</fullName>
    </submittedName>
</protein>
<feature type="compositionally biased region" description="Low complexity" evidence="2">
    <location>
        <begin position="12"/>
        <end position="34"/>
    </location>
</feature>
<gene>
    <name evidence="3" type="ORF">TeGR_g15240</name>
</gene>
<organism evidence="3 4">
    <name type="scientific">Tetraparma gracilis</name>
    <dbReference type="NCBI Taxonomy" id="2962635"/>
    <lineage>
        <taxon>Eukaryota</taxon>
        <taxon>Sar</taxon>
        <taxon>Stramenopiles</taxon>
        <taxon>Ochrophyta</taxon>
        <taxon>Bolidophyceae</taxon>
        <taxon>Parmales</taxon>
        <taxon>Triparmaceae</taxon>
        <taxon>Tetraparma</taxon>
    </lineage>
</organism>
<feature type="compositionally biased region" description="Acidic residues" evidence="2">
    <location>
        <begin position="390"/>
        <end position="409"/>
    </location>
</feature>
<comment type="caution">
    <text evidence="3">The sequence shown here is derived from an EMBL/GenBank/DDBJ whole genome shotgun (WGS) entry which is preliminary data.</text>
</comment>
<feature type="region of interest" description="Disordered" evidence="2">
    <location>
        <begin position="1"/>
        <end position="127"/>
    </location>
</feature>
<dbReference type="PANTHER" id="PTHR34894">
    <property type="entry name" value="SAM-DEPENDENT METHYLTRANSFERASE RSMI, CONSERVED SITE"/>
    <property type="match status" value="1"/>
</dbReference>
<feature type="coiled-coil region" evidence="1">
    <location>
        <begin position="471"/>
        <end position="508"/>
    </location>
</feature>
<dbReference type="PANTHER" id="PTHR34894:SF5">
    <property type="entry name" value="EF-HAND DOMAIN-CONTAINING PROTEIN"/>
    <property type="match status" value="1"/>
</dbReference>
<feature type="compositionally biased region" description="Low complexity" evidence="2">
    <location>
        <begin position="56"/>
        <end position="89"/>
    </location>
</feature>